<proteinExistence type="predicted"/>
<name>A0ACB8RLG6_9AGAM</name>
<dbReference type="EMBL" id="MU275981">
    <property type="protein sequence ID" value="KAI0044491.1"/>
    <property type="molecule type" value="Genomic_DNA"/>
</dbReference>
<dbReference type="Proteomes" id="UP000814033">
    <property type="component" value="Unassembled WGS sequence"/>
</dbReference>
<evidence type="ECO:0000313" key="2">
    <source>
        <dbReference type="Proteomes" id="UP000814033"/>
    </source>
</evidence>
<comment type="caution">
    <text evidence="1">The sequence shown here is derived from an EMBL/GenBank/DDBJ whole genome shotgun (WGS) entry which is preliminary data.</text>
</comment>
<feature type="non-terminal residue" evidence="1">
    <location>
        <position position="1"/>
    </location>
</feature>
<sequence length="504" mass="56073">SAATTLADVRLELARQEASDVAGNGLLSVHETSASAFLSAGFDLEDQQRALRAKASSEDSKTAAGKVALQNKRNALRHRIAAWRAIQLVYMPVVVVLRAKAEQAAAATAAPKSPTPPLAEDEQLWLPSEVPCELWSTGLTLGLIEKATRLRQAQAEDALHDVRRHLRVRMGLIHYKHVHVDGPGQKSNTRARDSLKRFNGKLRMHVSRYRASHAALGILDPEGSWVTHLRPLREEDIRAPKGDDEDTGQEIRERLGEGHREIPWIWRVLKPDARDLPCGGADPASQEEVHESLRVQWMKGRARVRRWAEEITLLQVEMDQSIRFLLWKSDWWWCRARIQTDKSTDIVRALEAYAARQATIYSSLASTFQVQWTKSLAVHGLSISWTSPSPNHLDLSICFDSTTWEEMDVDSNAADADTGTEAGTHDDVLNIQVHDAPARPYLDAAEGVTAPARTFPLAFSLPVRSSIASDALNDTSVTVDLSDSEESDATSTKSDEEEDDFRRL</sequence>
<evidence type="ECO:0000313" key="1">
    <source>
        <dbReference type="EMBL" id="KAI0044491.1"/>
    </source>
</evidence>
<protein>
    <submittedName>
        <fullName evidence="1">Uncharacterized protein</fullName>
    </submittedName>
</protein>
<accession>A0ACB8RLG6</accession>
<keyword evidence="2" id="KW-1185">Reference proteome</keyword>
<reference evidence="1" key="2">
    <citation type="journal article" date="2022" name="New Phytol.">
        <title>Evolutionary transition to the ectomycorrhizal habit in the genomes of a hyperdiverse lineage of mushroom-forming fungi.</title>
        <authorList>
            <person name="Looney B."/>
            <person name="Miyauchi S."/>
            <person name="Morin E."/>
            <person name="Drula E."/>
            <person name="Courty P.E."/>
            <person name="Kohler A."/>
            <person name="Kuo A."/>
            <person name="LaButti K."/>
            <person name="Pangilinan J."/>
            <person name="Lipzen A."/>
            <person name="Riley R."/>
            <person name="Andreopoulos W."/>
            <person name="He G."/>
            <person name="Johnson J."/>
            <person name="Nolan M."/>
            <person name="Tritt A."/>
            <person name="Barry K.W."/>
            <person name="Grigoriev I.V."/>
            <person name="Nagy L.G."/>
            <person name="Hibbett D."/>
            <person name="Henrissat B."/>
            <person name="Matheny P.B."/>
            <person name="Labbe J."/>
            <person name="Martin F.M."/>
        </authorList>
    </citation>
    <scope>NUCLEOTIDE SEQUENCE</scope>
    <source>
        <strain evidence="1">FP105234-sp</strain>
    </source>
</reference>
<reference evidence="1" key="1">
    <citation type="submission" date="2021-02" db="EMBL/GenBank/DDBJ databases">
        <authorList>
            <consortium name="DOE Joint Genome Institute"/>
            <person name="Ahrendt S."/>
            <person name="Looney B.P."/>
            <person name="Miyauchi S."/>
            <person name="Morin E."/>
            <person name="Drula E."/>
            <person name="Courty P.E."/>
            <person name="Chicoki N."/>
            <person name="Fauchery L."/>
            <person name="Kohler A."/>
            <person name="Kuo A."/>
            <person name="Labutti K."/>
            <person name="Pangilinan J."/>
            <person name="Lipzen A."/>
            <person name="Riley R."/>
            <person name="Andreopoulos W."/>
            <person name="He G."/>
            <person name="Johnson J."/>
            <person name="Barry K.W."/>
            <person name="Grigoriev I.V."/>
            <person name="Nagy L."/>
            <person name="Hibbett D."/>
            <person name="Henrissat B."/>
            <person name="Matheny P.B."/>
            <person name="Labbe J."/>
            <person name="Martin F."/>
        </authorList>
    </citation>
    <scope>NUCLEOTIDE SEQUENCE</scope>
    <source>
        <strain evidence="1">FP105234-sp</strain>
    </source>
</reference>
<organism evidence="1 2">
    <name type="scientific">Auriscalpium vulgare</name>
    <dbReference type="NCBI Taxonomy" id="40419"/>
    <lineage>
        <taxon>Eukaryota</taxon>
        <taxon>Fungi</taxon>
        <taxon>Dikarya</taxon>
        <taxon>Basidiomycota</taxon>
        <taxon>Agaricomycotina</taxon>
        <taxon>Agaricomycetes</taxon>
        <taxon>Russulales</taxon>
        <taxon>Auriscalpiaceae</taxon>
        <taxon>Auriscalpium</taxon>
    </lineage>
</organism>
<gene>
    <name evidence="1" type="ORF">FA95DRAFT_1496986</name>
</gene>